<comment type="caution">
    <text evidence="3">The sequence shown here is derived from an EMBL/GenBank/DDBJ whole genome shotgun (WGS) entry which is preliminary data.</text>
</comment>
<accession>A0ABQ6INA1</accession>
<keyword evidence="2" id="KW-0812">Transmembrane</keyword>
<feature type="region of interest" description="Disordered" evidence="1">
    <location>
        <begin position="230"/>
        <end position="256"/>
    </location>
</feature>
<dbReference type="Pfam" id="PF13829">
    <property type="entry name" value="DUF4191"/>
    <property type="match status" value="1"/>
</dbReference>
<proteinExistence type="predicted"/>
<feature type="compositionally biased region" description="Basic residues" evidence="1">
    <location>
        <begin position="14"/>
        <end position="23"/>
    </location>
</feature>
<protein>
    <submittedName>
        <fullName evidence="3">Membrane protein</fullName>
    </submittedName>
</protein>
<dbReference type="EMBL" id="BSUO01000001">
    <property type="protein sequence ID" value="GMA39399.1"/>
    <property type="molecule type" value="Genomic_DNA"/>
</dbReference>
<evidence type="ECO:0000313" key="4">
    <source>
        <dbReference type="Proteomes" id="UP001157126"/>
    </source>
</evidence>
<reference evidence="4" key="1">
    <citation type="journal article" date="2019" name="Int. J. Syst. Evol. Microbiol.">
        <title>The Global Catalogue of Microorganisms (GCM) 10K type strain sequencing project: providing services to taxonomists for standard genome sequencing and annotation.</title>
        <authorList>
            <consortium name="The Broad Institute Genomics Platform"/>
            <consortium name="The Broad Institute Genome Sequencing Center for Infectious Disease"/>
            <person name="Wu L."/>
            <person name="Ma J."/>
        </authorList>
    </citation>
    <scope>NUCLEOTIDE SEQUENCE [LARGE SCALE GENOMIC DNA]</scope>
    <source>
        <strain evidence="4">NBRC 113072</strain>
    </source>
</reference>
<organism evidence="3 4">
    <name type="scientific">Mobilicoccus caccae</name>
    <dbReference type="NCBI Taxonomy" id="1859295"/>
    <lineage>
        <taxon>Bacteria</taxon>
        <taxon>Bacillati</taxon>
        <taxon>Actinomycetota</taxon>
        <taxon>Actinomycetes</taxon>
        <taxon>Micrococcales</taxon>
        <taxon>Dermatophilaceae</taxon>
        <taxon>Mobilicoccus</taxon>
    </lineage>
</organism>
<dbReference type="RefSeq" id="WP_284303322.1">
    <property type="nucleotide sequence ID" value="NZ_BSUO01000001.1"/>
</dbReference>
<sequence length="256" mass="27683">MARSSASKGATAAKPKKPKKPKKQRFEKLRQIYGLAKRDDPQIALKMAGIALVIVAVGLLIGLAVGHPIYWSVVFLPLGLLAAFVFLTRRAERAAYGALDGQPGAAGAVLQGLRRGWSYKEEPVAVEGGRGQNLQDAAMVFRAVGRPGVVLIGEGPQARAQKLLLTEKRKVQRLTPNVPVTLYRIGTGTASSRAGEEVLPPRDVTRRMGKLPKTLTKTEVSEVDRRLRALGGQRPPVPKGMDPNRARTMGRGAQFR</sequence>
<name>A0ABQ6INA1_9MICO</name>
<feature type="region of interest" description="Disordered" evidence="1">
    <location>
        <begin position="1"/>
        <end position="23"/>
    </location>
</feature>
<evidence type="ECO:0000313" key="3">
    <source>
        <dbReference type="EMBL" id="GMA39399.1"/>
    </source>
</evidence>
<evidence type="ECO:0000256" key="1">
    <source>
        <dbReference type="SAM" id="MobiDB-lite"/>
    </source>
</evidence>
<feature type="transmembrane region" description="Helical" evidence="2">
    <location>
        <begin position="43"/>
        <end position="63"/>
    </location>
</feature>
<gene>
    <name evidence="3" type="ORF">GCM10025883_14440</name>
</gene>
<evidence type="ECO:0000256" key="2">
    <source>
        <dbReference type="SAM" id="Phobius"/>
    </source>
</evidence>
<feature type="transmembrane region" description="Helical" evidence="2">
    <location>
        <begin position="69"/>
        <end position="87"/>
    </location>
</feature>
<keyword evidence="4" id="KW-1185">Reference proteome</keyword>
<dbReference type="InterPro" id="IPR025445">
    <property type="entry name" value="DUF4191"/>
</dbReference>
<dbReference type="Proteomes" id="UP001157126">
    <property type="component" value="Unassembled WGS sequence"/>
</dbReference>
<keyword evidence="2" id="KW-1133">Transmembrane helix</keyword>
<keyword evidence="2" id="KW-0472">Membrane</keyword>